<organism evidence="2 3">
    <name type="scientific">Mycena pura</name>
    <dbReference type="NCBI Taxonomy" id="153505"/>
    <lineage>
        <taxon>Eukaryota</taxon>
        <taxon>Fungi</taxon>
        <taxon>Dikarya</taxon>
        <taxon>Basidiomycota</taxon>
        <taxon>Agaricomycotina</taxon>
        <taxon>Agaricomycetes</taxon>
        <taxon>Agaricomycetidae</taxon>
        <taxon>Agaricales</taxon>
        <taxon>Marasmiineae</taxon>
        <taxon>Mycenaceae</taxon>
        <taxon>Mycena</taxon>
    </lineage>
</organism>
<proteinExistence type="predicted"/>
<feature type="compositionally biased region" description="Basic and acidic residues" evidence="1">
    <location>
        <begin position="378"/>
        <end position="390"/>
    </location>
</feature>
<feature type="region of interest" description="Disordered" evidence="1">
    <location>
        <begin position="327"/>
        <end position="393"/>
    </location>
</feature>
<accession>A0AAD6YG30</accession>
<protein>
    <submittedName>
        <fullName evidence="2">Uncharacterized protein</fullName>
    </submittedName>
</protein>
<feature type="compositionally biased region" description="Low complexity" evidence="1">
    <location>
        <begin position="333"/>
        <end position="358"/>
    </location>
</feature>
<feature type="compositionally biased region" description="Basic and acidic residues" evidence="1">
    <location>
        <begin position="359"/>
        <end position="370"/>
    </location>
</feature>
<evidence type="ECO:0000313" key="2">
    <source>
        <dbReference type="EMBL" id="KAJ7215081.1"/>
    </source>
</evidence>
<keyword evidence="3" id="KW-1185">Reference proteome</keyword>
<name>A0AAD6YG30_9AGAR</name>
<comment type="caution">
    <text evidence="2">The sequence shown here is derived from an EMBL/GenBank/DDBJ whole genome shotgun (WGS) entry which is preliminary data.</text>
</comment>
<evidence type="ECO:0000256" key="1">
    <source>
        <dbReference type="SAM" id="MobiDB-lite"/>
    </source>
</evidence>
<dbReference type="Proteomes" id="UP001219525">
    <property type="component" value="Unassembled WGS sequence"/>
</dbReference>
<gene>
    <name evidence="2" type="ORF">GGX14DRAFT_392336</name>
</gene>
<sequence>MSSSPNTYPRSMSVDLLRNRDTTSSLGSFDGNVAALARIRGETYFITTNADYVPDVPSIQEPHALFLREDMRYGTDDPTLWPQQWSARYCHLAAIAKKGSRPELDVMWWDPTPYDFIVGSAVTRGLGRLRNRCIEKFLPFVNDITAQCKDLPQKSRTPLFGELIQAIRMMIEQLQTLPTTYNKTVFLTTSLQRACLELDALYYYMTLYKPRMENYLSTPSQNTPLAQCMGTITAAPFVAQQLWSAGLPFWFFRPTYVFDNENILAVVPLLEPSSVIHNPAGEGAPPIIYSGNSTDEKIGAIHHAATQTSWYRDPFATACTSSNSLTPPAATHPTAVSHVASTSVPSSSVPRSSHQSARTSDRSPRYKPYESKTPSKAPRKEPAKDQRDKFTTLSVPEMPPSIVAWAEALAAVDRSVTPFTSDPADRRYVLPEPALLINSTPERQRKFLHHWNLLRDGFIYMLSQPQHVQLLTAAEWRDILEGLITKCGHPNSKTYRRSAQLEDRIRPVLESCANSRNCLGGGRNELSFRILCTGPLDRRASKKDRLEEVKGCFAGHMLIGAPLEMSKCGLAANTSEQRHRYILRAAILMLDWVTKSPRPPAIMPSIARLLNWSPSHMQALESAVCRYYTQTFWEYFGRAAVVPLCLDHDISKEEGEI</sequence>
<dbReference type="AlphaFoldDB" id="A0AAD6YG30"/>
<reference evidence="2" key="1">
    <citation type="submission" date="2023-03" db="EMBL/GenBank/DDBJ databases">
        <title>Massive genome expansion in bonnet fungi (Mycena s.s.) driven by repeated elements and novel gene families across ecological guilds.</title>
        <authorList>
            <consortium name="Lawrence Berkeley National Laboratory"/>
            <person name="Harder C.B."/>
            <person name="Miyauchi S."/>
            <person name="Viragh M."/>
            <person name="Kuo A."/>
            <person name="Thoen E."/>
            <person name="Andreopoulos B."/>
            <person name="Lu D."/>
            <person name="Skrede I."/>
            <person name="Drula E."/>
            <person name="Henrissat B."/>
            <person name="Morin E."/>
            <person name="Kohler A."/>
            <person name="Barry K."/>
            <person name="LaButti K."/>
            <person name="Morin E."/>
            <person name="Salamov A."/>
            <person name="Lipzen A."/>
            <person name="Mereny Z."/>
            <person name="Hegedus B."/>
            <person name="Baldrian P."/>
            <person name="Stursova M."/>
            <person name="Weitz H."/>
            <person name="Taylor A."/>
            <person name="Grigoriev I.V."/>
            <person name="Nagy L.G."/>
            <person name="Martin F."/>
            <person name="Kauserud H."/>
        </authorList>
    </citation>
    <scope>NUCLEOTIDE SEQUENCE</scope>
    <source>
        <strain evidence="2">9144</strain>
    </source>
</reference>
<evidence type="ECO:0000313" key="3">
    <source>
        <dbReference type="Proteomes" id="UP001219525"/>
    </source>
</evidence>
<dbReference type="EMBL" id="JARJCW010000018">
    <property type="protein sequence ID" value="KAJ7215081.1"/>
    <property type="molecule type" value="Genomic_DNA"/>
</dbReference>